<reference evidence="2" key="1">
    <citation type="submission" date="2018-06" db="EMBL/GenBank/DDBJ databases">
        <title>Genome assembly of Danube salmon.</title>
        <authorList>
            <person name="Macqueen D.J."/>
            <person name="Gundappa M.K."/>
        </authorList>
    </citation>
    <scope>NUCLEOTIDE SEQUENCE [LARGE SCALE GENOMIC DNA]</scope>
</reference>
<dbReference type="AlphaFoldDB" id="A0A4W5PF38"/>
<accession>A0A4W5PF38</accession>
<proteinExistence type="predicted"/>
<keyword evidence="2" id="KW-1185">Reference proteome</keyword>
<dbReference type="GeneTree" id="ENSGT00990000213582"/>
<reference evidence="1" key="2">
    <citation type="submission" date="2025-08" db="UniProtKB">
        <authorList>
            <consortium name="Ensembl"/>
        </authorList>
    </citation>
    <scope>IDENTIFICATION</scope>
</reference>
<dbReference type="Ensembl" id="ENSHHUT00000062301.1">
    <property type="protein sequence ID" value="ENSHHUP00000060245.1"/>
    <property type="gene ID" value="ENSHHUG00000035739.1"/>
</dbReference>
<sequence length="106" mass="12339">MPKWRRKEDKDQQTLLPVEWQSVIVFGALRQSVRLRPPSVQTTCSLSYWCTVVCTLVRLGREALLFYLGKHWLPRRMCAVSETANCTKKEREGGGVRERERLSECV</sequence>
<reference evidence="1" key="3">
    <citation type="submission" date="2025-09" db="UniProtKB">
        <authorList>
            <consortium name="Ensembl"/>
        </authorList>
    </citation>
    <scope>IDENTIFICATION</scope>
</reference>
<dbReference type="Proteomes" id="UP000314982">
    <property type="component" value="Unassembled WGS sequence"/>
</dbReference>
<evidence type="ECO:0000313" key="2">
    <source>
        <dbReference type="Proteomes" id="UP000314982"/>
    </source>
</evidence>
<name>A0A4W5PF38_9TELE</name>
<organism evidence="1 2">
    <name type="scientific">Hucho hucho</name>
    <name type="common">huchen</name>
    <dbReference type="NCBI Taxonomy" id="62062"/>
    <lineage>
        <taxon>Eukaryota</taxon>
        <taxon>Metazoa</taxon>
        <taxon>Chordata</taxon>
        <taxon>Craniata</taxon>
        <taxon>Vertebrata</taxon>
        <taxon>Euteleostomi</taxon>
        <taxon>Actinopterygii</taxon>
        <taxon>Neopterygii</taxon>
        <taxon>Teleostei</taxon>
        <taxon>Protacanthopterygii</taxon>
        <taxon>Salmoniformes</taxon>
        <taxon>Salmonidae</taxon>
        <taxon>Salmoninae</taxon>
        <taxon>Hucho</taxon>
    </lineage>
</organism>
<evidence type="ECO:0000313" key="1">
    <source>
        <dbReference type="Ensembl" id="ENSHHUP00000060245.1"/>
    </source>
</evidence>
<protein>
    <submittedName>
        <fullName evidence="1">Uncharacterized protein</fullName>
    </submittedName>
</protein>